<dbReference type="SUPFAM" id="SSF48019">
    <property type="entry name" value="post-AAA+ oligomerization domain-like"/>
    <property type="match status" value="1"/>
</dbReference>
<dbReference type="InterPro" id="IPR027417">
    <property type="entry name" value="P-loop_NTPase"/>
</dbReference>
<name>A0ABV6C4G6_9ACTN</name>
<accession>A0ABV6C4G6</accession>
<keyword evidence="2" id="KW-0547">Nucleotide-binding</keyword>
<dbReference type="PANTHER" id="PTHR13779">
    <property type="entry name" value="WERNER HELICASE-INTERACTING PROTEIN 1 FAMILY MEMBER"/>
    <property type="match status" value="1"/>
</dbReference>
<evidence type="ECO:0000256" key="4">
    <source>
        <dbReference type="SAM" id="MobiDB-lite"/>
    </source>
</evidence>
<dbReference type="PANTHER" id="PTHR13779:SF7">
    <property type="entry name" value="ATPASE WRNIP1"/>
    <property type="match status" value="1"/>
</dbReference>
<evidence type="ECO:0000256" key="3">
    <source>
        <dbReference type="ARBA" id="ARBA00022840"/>
    </source>
</evidence>
<dbReference type="Pfam" id="PF16193">
    <property type="entry name" value="AAA_assoc_2"/>
    <property type="match status" value="1"/>
</dbReference>
<evidence type="ECO:0000313" key="6">
    <source>
        <dbReference type="EMBL" id="MFC0082590.1"/>
    </source>
</evidence>
<evidence type="ECO:0000256" key="2">
    <source>
        <dbReference type="ARBA" id="ARBA00022741"/>
    </source>
</evidence>
<evidence type="ECO:0000256" key="1">
    <source>
        <dbReference type="ARBA" id="ARBA00008959"/>
    </source>
</evidence>
<organism evidence="6 7">
    <name type="scientific">Aciditerrimonas ferrireducens</name>
    <dbReference type="NCBI Taxonomy" id="667306"/>
    <lineage>
        <taxon>Bacteria</taxon>
        <taxon>Bacillati</taxon>
        <taxon>Actinomycetota</taxon>
        <taxon>Acidimicrobiia</taxon>
        <taxon>Acidimicrobiales</taxon>
        <taxon>Acidimicrobiaceae</taxon>
        <taxon>Aciditerrimonas</taxon>
    </lineage>
</organism>
<dbReference type="Proteomes" id="UP001589788">
    <property type="component" value="Unassembled WGS sequence"/>
</dbReference>
<feature type="region of interest" description="Disordered" evidence="4">
    <location>
        <begin position="446"/>
        <end position="497"/>
    </location>
</feature>
<dbReference type="SUPFAM" id="SSF52540">
    <property type="entry name" value="P-loop containing nucleoside triphosphate hydrolases"/>
    <property type="match status" value="1"/>
</dbReference>
<dbReference type="SMART" id="SM00382">
    <property type="entry name" value="AAA"/>
    <property type="match status" value="1"/>
</dbReference>
<dbReference type="Pfam" id="PF00004">
    <property type="entry name" value="AAA"/>
    <property type="match status" value="1"/>
</dbReference>
<proteinExistence type="inferred from homology"/>
<dbReference type="InterPro" id="IPR032423">
    <property type="entry name" value="AAA_assoc_2"/>
</dbReference>
<dbReference type="InterPro" id="IPR051314">
    <property type="entry name" value="AAA_ATPase_RarA/MGS1/WRNIP1"/>
</dbReference>
<dbReference type="Gene3D" id="3.40.50.300">
    <property type="entry name" value="P-loop containing nucleotide triphosphate hydrolases"/>
    <property type="match status" value="1"/>
</dbReference>
<reference evidence="6 7" key="1">
    <citation type="submission" date="2024-09" db="EMBL/GenBank/DDBJ databases">
        <authorList>
            <person name="Sun Q."/>
            <person name="Mori K."/>
        </authorList>
    </citation>
    <scope>NUCLEOTIDE SEQUENCE [LARGE SCALE GENOMIC DNA]</scope>
    <source>
        <strain evidence="6 7">JCM 15389</strain>
    </source>
</reference>
<keyword evidence="7" id="KW-1185">Reference proteome</keyword>
<evidence type="ECO:0000313" key="7">
    <source>
        <dbReference type="Proteomes" id="UP001589788"/>
    </source>
</evidence>
<gene>
    <name evidence="6" type="ORF">ACFFRE_10650</name>
</gene>
<feature type="compositionally biased region" description="Basic and acidic residues" evidence="4">
    <location>
        <begin position="386"/>
        <end position="395"/>
    </location>
</feature>
<dbReference type="InterPro" id="IPR003959">
    <property type="entry name" value="ATPase_AAA_core"/>
</dbReference>
<dbReference type="Gene3D" id="1.20.272.10">
    <property type="match status" value="1"/>
</dbReference>
<dbReference type="EMBL" id="JBHLYQ010000119">
    <property type="protein sequence ID" value="MFC0082590.1"/>
    <property type="molecule type" value="Genomic_DNA"/>
</dbReference>
<feature type="region of interest" description="Disordered" evidence="4">
    <location>
        <begin position="371"/>
        <end position="402"/>
    </location>
</feature>
<dbReference type="Pfam" id="PF12002">
    <property type="entry name" value="MgsA_C"/>
    <property type="match status" value="1"/>
</dbReference>
<dbReference type="InterPro" id="IPR003593">
    <property type="entry name" value="AAA+_ATPase"/>
</dbReference>
<protein>
    <submittedName>
        <fullName evidence="6">Replication-associated recombination protein A</fullName>
    </submittedName>
</protein>
<comment type="caution">
    <text evidence="6">The sequence shown here is derived from an EMBL/GenBank/DDBJ whole genome shotgun (WGS) entry which is preliminary data.</text>
</comment>
<dbReference type="InterPro" id="IPR021886">
    <property type="entry name" value="MgsA_C"/>
</dbReference>
<comment type="similarity">
    <text evidence="1">Belongs to the AAA ATPase family. RarA/MGS1/WRNIP1 subfamily.</text>
</comment>
<dbReference type="RefSeq" id="WP_377790200.1">
    <property type="nucleotide sequence ID" value="NZ_JBHLYQ010000119.1"/>
</dbReference>
<dbReference type="Gene3D" id="1.10.3710.10">
    <property type="entry name" value="DNA polymerase III clamp loader subunits, C-terminal domain"/>
    <property type="match status" value="1"/>
</dbReference>
<keyword evidence="3" id="KW-0067">ATP-binding</keyword>
<sequence length="497" mass="51994">MARHQGRDRTAGPSLFQAAARARQEAQAPLAARLRPRSFDQVVGQRHLVAPDAPFRRLVEADRLGSAILFGPPGTGKTTLAELVARVSGRAFVRVPAVSSGVAEIRAALAEAEERLGTEGVGTILFVDEVHRFSRSQQDALLPAIEEGQVWLLAATTVNPGFAVVPPLRSRCSLWTLEPLSAEDLGVLAERALGVLRATAEPAVLAAAVAGADGDARALLGTLERAAALARPEGRIGPTELAQAQGGRLLHQGDDAHYDQASAFIKSLRGSDPDAACYWLARMLEAGEDPRFLARRMLILASEDVGLADPQALVVAQAAAAASELVGLPEAALLLTEAALYLALAPKSNRVTEALARARRAVLEGPTAVVPRHLRDAHGPATGELGHGEGYRSPHQDPAAALRQAHRPEGLEGQVLYEPSGQGFEAELACRLAAWLAERRAAREERGILDPCPAPTQPTGMPRPGRDDERDGPGPGGGERLAGVGAGPGGLAGPPGS</sequence>
<dbReference type="CDD" id="cd00009">
    <property type="entry name" value="AAA"/>
    <property type="match status" value="1"/>
</dbReference>
<evidence type="ECO:0000259" key="5">
    <source>
        <dbReference type="SMART" id="SM00382"/>
    </source>
</evidence>
<feature type="domain" description="AAA+ ATPase" evidence="5">
    <location>
        <begin position="63"/>
        <end position="180"/>
    </location>
</feature>
<dbReference type="InterPro" id="IPR008921">
    <property type="entry name" value="DNA_pol3_clamp-load_cplx_C"/>
</dbReference>
<feature type="compositionally biased region" description="Gly residues" evidence="4">
    <location>
        <begin position="473"/>
        <end position="497"/>
    </location>
</feature>